<organism evidence="2 3">
    <name type="scientific">Obba rivulosa</name>
    <dbReference type="NCBI Taxonomy" id="1052685"/>
    <lineage>
        <taxon>Eukaryota</taxon>
        <taxon>Fungi</taxon>
        <taxon>Dikarya</taxon>
        <taxon>Basidiomycota</taxon>
        <taxon>Agaricomycotina</taxon>
        <taxon>Agaricomycetes</taxon>
        <taxon>Polyporales</taxon>
        <taxon>Gelatoporiaceae</taxon>
        <taxon>Obba</taxon>
    </lineage>
</organism>
<accession>A0A8E2ASR0</accession>
<proteinExistence type="predicted"/>
<dbReference type="PANTHER" id="PTHR42791:SF1">
    <property type="entry name" value="N-ACETYLTRANSFERASE DOMAIN-CONTAINING PROTEIN"/>
    <property type="match status" value="1"/>
</dbReference>
<dbReference type="InterPro" id="IPR052523">
    <property type="entry name" value="Trichothecene_AcTrans"/>
</dbReference>
<gene>
    <name evidence="2" type="ORF">OBBRIDRAFT_814803</name>
</gene>
<dbReference type="CDD" id="cd04301">
    <property type="entry name" value="NAT_SF"/>
    <property type="match status" value="1"/>
</dbReference>
<feature type="domain" description="N-acetyltransferase" evidence="1">
    <location>
        <begin position="136"/>
        <end position="193"/>
    </location>
</feature>
<name>A0A8E2ASR0_9APHY</name>
<evidence type="ECO:0000313" key="3">
    <source>
        <dbReference type="Proteomes" id="UP000250043"/>
    </source>
</evidence>
<dbReference type="InterPro" id="IPR000182">
    <property type="entry name" value="GNAT_dom"/>
</dbReference>
<evidence type="ECO:0000313" key="2">
    <source>
        <dbReference type="EMBL" id="OCH86032.1"/>
    </source>
</evidence>
<dbReference type="Pfam" id="PF00583">
    <property type="entry name" value="Acetyltransf_1"/>
    <property type="match status" value="1"/>
</dbReference>
<dbReference type="AlphaFoldDB" id="A0A8E2ASR0"/>
<protein>
    <recommendedName>
        <fullName evidence="1">N-acetyltransferase domain-containing protein</fullName>
    </recommendedName>
</protein>
<keyword evidence="3" id="KW-1185">Reference proteome</keyword>
<dbReference type="Proteomes" id="UP000250043">
    <property type="component" value="Unassembled WGS sequence"/>
</dbReference>
<dbReference type="EMBL" id="KV722548">
    <property type="protein sequence ID" value="OCH86032.1"/>
    <property type="molecule type" value="Genomic_DNA"/>
</dbReference>
<dbReference type="InterPro" id="IPR016181">
    <property type="entry name" value="Acyl_CoA_acyltransferase"/>
</dbReference>
<dbReference type="PANTHER" id="PTHR42791">
    <property type="entry name" value="GNAT FAMILY ACETYLTRANSFERASE"/>
    <property type="match status" value="1"/>
</dbReference>
<dbReference type="GO" id="GO:0016747">
    <property type="term" value="F:acyltransferase activity, transferring groups other than amino-acyl groups"/>
    <property type="evidence" value="ECO:0007669"/>
    <property type="project" value="InterPro"/>
</dbReference>
<dbReference type="Gene3D" id="3.40.630.30">
    <property type="match status" value="1"/>
</dbReference>
<sequence length="222" mass="24875">MAPSNITIQRVEKPTEGLVEEAVVLFKALMIKDPATHSFTTGKPELIDAMARAMIKPNALIAGEMYTATDDKGDLVGFTLWLLPGSNVWTTEEQRQMGLYQFLGSLSPEGQEYYLNVLGKEFPKIVDNFLGIEHAETNTYWCSFAMVRADYQGQGVLRAMFEVVFSKAKELGVTMALATTNIRNVAIYNKLGFATRGEKLMQSPWGEWPVWVFSREVQADTM</sequence>
<dbReference type="OrthoDB" id="61113at2759"/>
<reference evidence="2 3" key="1">
    <citation type="submission" date="2016-07" db="EMBL/GenBank/DDBJ databases">
        <title>Draft genome of the white-rot fungus Obba rivulosa 3A-2.</title>
        <authorList>
            <consortium name="DOE Joint Genome Institute"/>
            <person name="Miettinen O."/>
            <person name="Riley R."/>
            <person name="Acob R."/>
            <person name="Barry K."/>
            <person name="Cullen D."/>
            <person name="De Vries R."/>
            <person name="Hainaut M."/>
            <person name="Hatakka A."/>
            <person name="Henrissat B."/>
            <person name="Hilden K."/>
            <person name="Kuo R."/>
            <person name="Labutti K."/>
            <person name="Lipzen A."/>
            <person name="Makela M.R."/>
            <person name="Sandor L."/>
            <person name="Spatafora J.W."/>
            <person name="Grigoriev I.V."/>
            <person name="Hibbett D.S."/>
        </authorList>
    </citation>
    <scope>NUCLEOTIDE SEQUENCE [LARGE SCALE GENOMIC DNA]</scope>
    <source>
        <strain evidence="2 3">3A-2</strain>
    </source>
</reference>
<evidence type="ECO:0000259" key="1">
    <source>
        <dbReference type="Pfam" id="PF00583"/>
    </source>
</evidence>
<dbReference type="SUPFAM" id="SSF55729">
    <property type="entry name" value="Acyl-CoA N-acyltransferases (Nat)"/>
    <property type="match status" value="1"/>
</dbReference>